<sequence>MDLSAAGLKKLKKMGDLWKNIAPWFNFSHQQPRSEGWLVDDFRKFSLEGHPEDHSLDKRVRLVINQVQNLIGKTNLTFCSSSLVLLAVAHVDPSMGDYRPDWHEYVAHEIRSRLGHEKQDKQSAKMFREGWMAIVGIVRSDFMAKEAASRGNPLLLESRNAFIDTRAEWDSEKSELVRQRDALKEELEKAEQKALEAKEREEAVRKEKETLQRDYTNEKAEWEAKNSQLIQEELKRLQENDKKIRHRLKAAKKKERDLEMELKKMPVGVVLKGESKTLELMKSDKKWHISC</sequence>
<reference evidence="2 3" key="1">
    <citation type="submission" date="2024-09" db="EMBL/GenBank/DDBJ databases">
        <title>Chromosome-scale assembly of Riccia sorocarpa.</title>
        <authorList>
            <person name="Paukszto L."/>
        </authorList>
    </citation>
    <scope>NUCLEOTIDE SEQUENCE [LARGE SCALE GENOMIC DNA]</scope>
    <source>
        <strain evidence="2">LP-2024</strain>
        <tissue evidence="2">Aerial parts of the thallus</tissue>
    </source>
</reference>
<name>A0ABD3I8M5_9MARC</name>
<keyword evidence="1" id="KW-0175">Coiled coil</keyword>
<feature type="coiled-coil region" evidence="1">
    <location>
        <begin position="166"/>
        <end position="254"/>
    </location>
</feature>
<dbReference type="AlphaFoldDB" id="A0ABD3I8M5"/>
<evidence type="ECO:0000256" key="1">
    <source>
        <dbReference type="SAM" id="Coils"/>
    </source>
</evidence>
<dbReference type="Proteomes" id="UP001633002">
    <property type="component" value="Unassembled WGS sequence"/>
</dbReference>
<accession>A0ABD3I8M5</accession>
<protein>
    <submittedName>
        <fullName evidence="2">Uncharacterized protein</fullName>
    </submittedName>
</protein>
<organism evidence="2 3">
    <name type="scientific">Riccia sorocarpa</name>
    <dbReference type="NCBI Taxonomy" id="122646"/>
    <lineage>
        <taxon>Eukaryota</taxon>
        <taxon>Viridiplantae</taxon>
        <taxon>Streptophyta</taxon>
        <taxon>Embryophyta</taxon>
        <taxon>Marchantiophyta</taxon>
        <taxon>Marchantiopsida</taxon>
        <taxon>Marchantiidae</taxon>
        <taxon>Marchantiales</taxon>
        <taxon>Ricciaceae</taxon>
        <taxon>Riccia</taxon>
    </lineage>
</organism>
<proteinExistence type="predicted"/>
<evidence type="ECO:0000313" key="3">
    <source>
        <dbReference type="Proteomes" id="UP001633002"/>
    </source>
</evidence>
<comment type="caution">
    <text evidence="2">The sequence shown here is derived from an EMBL/GenBank/DDBJ whole genome shotgun (WGS) entry which is preliminary data.</text>
</comment>
<evidence type="ECO:0000313" key="2">
    <source>
        <dbReference type="EMBL" id="KAL3699414.1"/>
    </source>
</evidence>
<dbReference type="EMBL" id="JBJQOH010000001">
    <property type="protein sequence ID" value="KAL3699414.1"/>
    <property type="molecule type" value="Genomic_DNA"/>
</dbReference>
<keyword evidence="3" id="KW-1185">Reference proteome</keyword>
<gene>
    <name evidence="2" type="ORF">R1sor_017436</name>
</gene>